<dbReference type="RefSeq" id="WP_059512497.1">
    <property type="nucleotide sequence ID" value="NZ_LOWA01000007.1"/>
</dbReference>
<evidence type="ECO:0000313" key="1">
    <source>
        <dbReference type="EMBL" id="KVE30157.1"/>
    </source>
</evidence>
<name>A0A124PA05_9BURK</name>
<dbReference type="Proteomes" id="UP000062788">
    <property type="component" value="Unassembled WGS sequence"/>
</dbReference>
<evidence type="ECO:0008006" key="3">
    <source>
        <dbReference type="Google" id="ProtNLM"/>
    </source>
</evidence>
<evidence type="ECO:0000313" key="2">
    <source>
        <dbReference type="Proteomes" id="UP000062788"/>
    </source>
</evidence>
<organism evidence="1 2">
    <name type="scientific">Burkholderia singularis</name>
    <dbReference type="NCBI Taxonomy" id="1503053"/>
    <lineage>
        <taxon>Bacteria</taxon>
        <taxon>Pseudomonadati</taxon>
        <taxon>Pseudomonadota</taxon>
        <taxon>Betaproteobacteria</taxon>
        <taxon>Burkholderiales</taxon>
        <taxon>Burkholderiaceae</taxon>
        <taxon>Burkholderia</taxon>
        <taxon>pseudomallei group</taxon>
    </lineage>
</organism>
<gene>
    <name evidence="1" type="ORF">WS67_03400</name>
</gene>
<keyword evidence="2" id="KW-1185">Reference proteome</keyword>
<dbReference type="OrthoDB" id="9036156at2"/>
<comment type="caution">
    <text evidence="1">The sequence shown here is derived from an EMBL/GenBank/DDBJ whole genome shotgun (WGS) entry which is preliminary data.</text>
</comment>
<protein>
    <recommendedName>
        <fullName evidence="3">Apea-like HEPN domain-containing protein</fullName>
    </recommendedName>
</protein>
<dbReference type="EMBL" id="LOWA01000007">
    <property type="protein sequence ID" value="KVE30157.1"/>
    <property type="molecule type" value="Genomic_DNA"/>
</dbReference>
<dbReference type="AlphaFoldDB" id="A0A124PA05"/>
<reference evidence="1 2" key="1">
    <citation type="submission" date="2015-11" db="EMBL/GenBank/DDBJ databases">
        <title>Expanding the genomic diversity of Burkholderia species for the development of highly accurate diagnostics.</title>
        <authorList>
            <person name="Sahl J."/>
            <person name="Keim P."/>
            <person name="Wagner D."/>
        </authorList>
    </citation>
    <scope>NUCLEOTIDE SEQUENCE [LARGE SCALE GENOMIC DNA]</scope>
    <source>
        <strain evidence="1 2">TSV85</strain>
    </source>
</reference>
<sequence>MIAARDLYVSANDDSMVHSQFLTYLTILDSLAEQWSRPATAIQWIEDRLKNAVVVADHGLGFALDNLKKISHGKAVRELVGRAAIAKGLDAATATTLMKKAGNLYTVRSNLSHAGNTDIPDVQSARNLAELILNQAVLQPSLLNAQRNSNTGATN</sequence>
<accession>A0A124PA05</accession>
<proteinExistence type="predicted"/>